<keyword evidence="3" id="KW-1003">Cell membrane</keyword>
<keyword evidence="4 7" id="KW-0812">Transmembrane</keyword>
<dbReference type="Gene3D" id="1.10.287.1260">
    <property type="match status" value="1"/>
</dbReference>
<dbReference type="EMBL" id="JACLZK010000001">
    <property type="protein sequence ID" value="MBC2881764.1"/>
    <property type="molecule type" value="Genomic_DNA"/>
</dbReference>
<keyword evidence="12" id="KW-1185">Reference proteome</keyword>
<dbReference type="InterPro" id="IPR010920">
    <property type="entry name" value="LSM_dom_sf"/>
</dbReference>
<comment type="subcellular location">
    <subcellularLocation>
        <location evidence="1">Cell membrane</location>
        <topology evidence="1">Multi-pass membrane protein</topology>
    </subcellularLocation>
</comment>
<dbReference type="Pfam" id="PF21082">
    <property type="entry name" value="MS_channel_3rd"/>
    <property type="match status" value="1"/>
</dbReference>
<dbReference type="AlphaFoldDB" id="A0A842J9F3"/>
<evidence type="ECO:0000256" key="3">
    <source>
        <dbReference type="ARBA" id="ARBA00022475"/>
    </source>
</evidence>
<proteinExistence type="inferred from homology"/>
<reference evidence="11 12" key="1">
    <citation type="submission" date="2020-08" db="EMBL/GenBank/DDBJ databases">
        <title>Complete genome and description of Campylobacter massiliensis Marseille-Q3452 sp. nov.</title>
        <authorList>
            <person name="Antezack A."/>
        </authorList>
    </citation>
    <scope>NUCLEOTIDE SEQUENCE [LARGE SCALE GENOMIC DNA]</scope>
    <source>
        <strain evidence="11 12">Marseille-Q3452</strain>
    </source>
</reference>
<dbReference type="InterPro" id="IPR008910">
    <property type="entry name" value="MSC_TM_helix"/>
</dbReference>
<keyword evidence="5 7" id="KW-1133">Transmembrane helix</keyword>
<evidence type="ECO:0000256" key="6">
    <source>
        <dbReference type="ARBA" id="ARBA00023136"/>
    </source>
</evidence>
<evidence type="ECO:0000256" key="5">
    <source>
        <dbReference type="ARBA" id="ARBA00022989"/>
    </source>
</evidence>
<dbReference type="InterPro" id="IPR049142">
    <property type="entry name" value="MS_channel_1st"/>
</dbReference>
<evidence type="ECO:0000256" key="1">
    <source>
        <dbReference type="ARBA" id="ARBA00004651"/>
    </source>
</evidence>
<feature type="transmembrane region" description="Helical" evidence="7">
    <location>
        <begin position="54"/>
        <end position="76"/>
    </location>
</feature>
<dbReference type="SUPFAM" id="SSF82861">
    <property type="entry name" value="Mechanosensitive channel protein MscS (YggB), transmembrane region"/>
    <property type="match status" value="1"/>
</dbReference>
<protein>
    <submittedName>
        <fullName evidence="11">Mechanosensitive ion channel</fullName>
    </submittedName>
</protein>
<evidence type="ECO:0000256" key="4">
    <source>
        <dbReference type="ARBA" id="ARBA00022692"/>
    </source>
</evidence>
<organism evidence="11 12">
    <name type="scientific">Campylobacter massiliensis</name>
    <dbReference type="NCBI Taxonomy" id="2762557"/>
    <lineage>
        <taxon>Bacteria</taxon>
        <taxon>Pseudomonadati</taxon>
        <taxon>Campylobacterota</taxon>
        <taxon>Epsilonproteobacteria</taxon>
        <taxon>Campylobacterales</taxon>
        <taxon>Campylobacteraceae</taxon>
        <taxon>Campylobacter</taxon>
    </lineage>
</organism>
<dbReference type="PANTHER" id="PTHR30221">
    <property type="entry name" value="SMALL-CONDUCTANCE MECHANOSENSITIVE CHANNEL"/>
    <property type="match status" value="1"/>
</dbReference>
<evidence type="ECO:0000256" key="2">
    <source>
        <dbReference type="ARBA" id="ARBA00008017"/>
    </source>
</evidence>
<dbReference type="InterPro" id="IPR049278">
    <property type="entry name" value="MS_channel_C"/>
</dbReference>
<feature type="domain" description="Mechanosensitive ion channel MscS C-terminal" evidence="9">
    <location>
        <begin position="175"/>
        <end position="257"/>
    </location>
</feature>
<dbReference type="Gene3D" id="2.30.30.60">
    <property type="match status" value="1"/>
</dbReference>
<comment type="caution">
    <text evidence="11">The sequence shown here is derived from an EMBL/GenBank/DDBJ whole genome shotgun (WGS) entry which is preliminary data.</text>
</comment>
<dbReference type="InterPro" id="IPR011014">
    <property type="entry name" value="MscS_channel_TM-2"/>
</dbReference>
<evidence type="ECO:0000313" key="11">
    <source>
        <dbReference type="EMBL" id="MBC2881764.1"/>
    </source>
</evidence>
<feature type="domain" description="Mechanosensitive ion channel transmembrane helices 2/3" evidence="10">
    <location>
        <begin position="60"/>
        <end position="101"/>
    </location>
</feature>
<dbReference type="Pfam" id="PF05552">
    <property type="entry name" value="MS_channel_1st_1"/>
    <property type="match status" value="1"/>
</dbReference>
<dbReference type="Gene3D" id="3.30.70.100">
    <property type="match status" value="1"/>
</dbReference>
<name>A0A842J9F3_9BACT</name>
<dbReference type="SUPFAM" id="SSF50182">
    <property type="entry name" value="Sm-like ribonucleoproteins"/>
    <property type="match status" value="1"/>
</dbReference>
<dbReference type="InterPro" id="IPR023408">
    <property type="entry name" value="MscS_beta-dom_sf"/>
</dbReference>
<accession>A0A842J9F3</accession>
<dbReference type="InterPro" id="IPR006685">
    <property type="entry name" value="MscS_channel_2nd"/>
</dbReference>
<dbReference type="Proteomes" id="UP000552683">
    <property type="component" value="Unassembled WGS sequence"/>
</dbReference>
<dbReference type="GO" id="GO:0008381">
    <property type="term" value="F:mechanosensitive monoatomic ion channel activity"/>
    <property type="evidence" value="ECO:0007669"/>
    <property type="project" value="InterPro"/>
</dbReference>
<dbReference type="Pfam" id="PF00924">
    <property type="entry name" value="MS_channel_2nd"/>
    <property type="match status" value="1"/>
</dbReference>
<dbReference type="SUPFAM" id="SSF82689">
    <property type="entry name" value="Mechanosensitive channel protein MscS (YggB), C-terminal domain"/>
    <property type="match status" value="1"/>
</dbReference>
<evidence type="ECO:0000259" key="9">
    <source>
        <dbReference type="Pfam" id="PF21082"/>
    </source>
</evidence>
<evidence type="ECO:0000259" key="8">
    <source>
        <dbReference type="Pfam" id="PF00924"/>
    </source>
</evidence>
<evidence type="ECO:0000259" key="10">
    <source>
        <dbReference type="Pfam" id="PF21088"/>
    </source>
</evidence>
<dbReference type="PANTHER" id="PTHR30221:SF1">
    <property type="entry name" value="SMALL-CONDUCTANCE MECHANOSENSITIVE CHANNEL"/>
    <property type="match status" value="1"/>
</dbReference>
<dbReference type="Pfam" id="PF21088">
    <property type="entry name" value="MS_channel_1st"/>
    <property type="match status" value="1"/>
</dbReference>
<comment type="similarity">
    <text evidence="2">Belongs to the MscS (TC 1.A.23) family.</text>
</comment>
<evidence type="ECO:0000256" key="7">
    <source>
        <dbReference type="SAM" id="Phobius"/>
    </source>
</evidence>
<dbReference type="InterPro" id="IPR045275">
    <property type="entry name" value="MscS_archaea/bacteria_type"/>
</dbReference>
<evidence type="ECO:0000313" key="12">
    <source>
        <dbReference type="Proteomes" id="UP000552683"/>
    </source>
</evidence>
<gene>
    <name evidence="11" type="ORF">H7R39_00455</name>
</gene>
<dbReference type="InterPro" id="IPR011066">
    <property type="entry name" value="MscS_channel_C_sf"/>
</dbReference>
<keyword evidence="6 7" id="KW-0472">Membrane</keyword>
<feature type="domain" description="Mechanosensitive ion channel MscS" evidence="8">
    <location>
        <begin position="102"/>
        <end position="169"/>
    </location>
</feature>
<sequence>MDEIKIELIWSLISSYSLKILGSIAILLIGKWLVAKISNLISKLIISSRLDETLSSFLLNIIKTLLMAFVIIAAIANLGVETSMFVAALGAIGLAIGMAFKDTFSNIGAGFLIIFFRPFKLKDHIEVAGVQGAVKEINMFSTVLRTTDHKTIIIPNGRIISSNIINFSKEGTRRVEIVFCIDYKDDLKLAKEIILSLAAENKKILKEPKPFVGVGSLGENSVNLTARFWCASSDFSDVQFAMLESVKLAFDAKGISIPSPQLSIRYQDKRQDEQF</sequence>
<dbReference type="GO" id="GO:0005886">
    <property type="term" value="C:plasma membrane"/>
    <property type="evidence" value="ECO:0007669"/>
    <property type="project" value="UniProtKB-SubCell"/>
</dbReference>
<dbReference type="RefSeq" id="WP_185897487.1">
    <property type="nucleotide sequence ID" value="NZ_JACLZK010000001.1"/>
</dbReference>
<feature type="transmembrane region" description="Helical" evidence="7">
    <location>
        <begin position="16"/>
        <end position="34"/>
    </location>
</feature>